<name>A0AAV2ZD52_9STRA</name>
<keyword evidence="3" id="KW-1185">Reference proteome</keyword>
<evidence type="ECO:0000256" key="1">
    <source>
        <dbReference type="SAM" id="Phobius"/>
    </source>
</evidence>
<sequence length="436" mass="50271">MQDIDKTIRLSTLDFLVSVVGLLMLSTDVVRSGLRTMNIYKRVEPNNPTVKLWSYKYDTLSIPSRTLVAYLNESLYPPCVLYRSECEDPLWLKPATVFGMMDGLIDAIDHELYHEDPYNKAPLVFMTKNVWIDRLHHFLVSPFSTHVQTRMHHVYHLRSGDNRPSRLCAPPQRHRWKHTGAYQRPMFCDLLKYWTCPDESMNRSMTILAHIEARFALLQRQHPDLSFDVTIYTTQRISTNRYSWNSLVHPQAFLRHTASEVTTWMRGRKCVNGDCVTTFLSDYRYEIATIDHNAAEWFPITGTLRAWGQVYVWLRLAMLFRGAYMTRLVEPQSANCTYTQLLGRALQTFLFIPAQALVYGSWVPVLAHALAHTIDGCIIHYCGESLWATVDAARSAPLETQIQRMSIQMRNTWYLALVLQVVGADGVLIGPEAYVS</sequence>
<dbReference type="Proteomes" id="UP001146120">
    <property type="component" value="Unassembled WGS sequence"/>
</dbReference>
<reference evidence="2" key="1">
    <citation type="submission" date="2022-11" db="EMBL/GenBank/DDBJ databases">
        <authorList>
            <person name="Morgan W.R."/>
            <person name="Tartar A."/>
        </authorList>
    </citation>
    <scope>NUCLEOTIDE SEQUENCE</scope>
    <source>
        <strain evidence="2">ARSEF 373</strain>
    </source>
</reference>
<reference evidence="2" key="2">
    <citation type="journal article" date="2023" name="Microbiol Resour">
        <title>Decontamination and Annotation of the Draft Genome Sequence of the Oomycete Lagenidium giganteum ARSEF 373.</title>
        <authorList>
            <person name="Morgan W.R."/>
            <person name="Tartar A."/>
        </authorList>
    </citation>
    <scope>NUCLEOTIDE SEQUENCE</scope>
    <source>
        <strain evidence="2">ARSEF 373</strain>
    </source>
</reference>
<dbReference type="EMBL" id="DAKRPA010000020">
    <property type="protein sequence ID" value="DBA03364.1"/>
    <property type="molecule type" value="Genomic_DNA"/>
</dbReference>
<feature type="transmembrane region" description="Helical" evidence="1">
    <location>
        <begin position="15"/>
        <end position="34"/>
    </location>
</feature>
<keyword evidence="1" id="KW-1133">Transmembrane helix</keyword>
<organism evidence="2 3">
    <name type="scientific">Lagenidium giganteum</name>
    <dbReference type="NCBI Taxonomy" id="4803"/>
    <lineage>
        <taxon>Eukaryota</taxon>
        <taxon>Sar</taxon>
        <taxon>Stramenopiles</taxon>
        <taxon>Oomycota</taxon>
        <taxon>Peronosporomycetes</taxon>
        <taxon>Pythiales</taxon>
        <taxon>Pythiaceae</taxon>
    </lineage>
</organism>
<dbReference type="AlphaFoldDB" id="A0AAV2ZD52"/>
<evidence type="ECO:0000313" key="2">
    <source>
        <dbReference type="EMBL" id="DBA03364.1"/>
    </source>
</evidence>
<proteinExistence type="predicted"/>
<gene>
    <name evidence="2" type="ORF">N0F65_004641</name>
</gene>
<accession>A0AAV2ZD52</accession>
<keyword evidence="1" id="KW-0812">Transmembrane</keyword>
<comment type="caution">
    <text evidence="2">The sequence shown here is derived from an EMBL/GenBank/DDBJ whole genome shotgun (WGS) entry which is preliminary data.</text>
</comment>
<feature type="transmembrane region" description="Helical" evidence="1">
    <location>
        <begin position="412"/>
        <end position="430"/>
    </location>
</feature>
<keyword evidence="1" id="KW-0472">Membrane</keyword>
<evidence type="ECO:0000313" key="3">
    <source>
        <dbReference type="Proteomes" id="UP001146120"/>
    </source>
</evidence>
<protein>
    <submittedName>
        <fullName evidence="2">Uncharacterized protein</fullName>
    </submittedName>
</protein>